<dbReference type="GO" id="GO:0001080">
    <property type="term" value="P:nitrogen catabolite activation of transcription from RNA polymerase II promoter"/>
    <property type="evidence" value="ECO:0007669"/>
    <property type="project" value="TreeGrafter"/>
</dbReference>
<dbReference type="InterPro" id="IPR007219">
    <property type="entry name" value="XnlR_reg_dom"/>
</dbReference>
<dbReference type="CDD" id="cd12148">
    <property type="entry name" value="fungal_TF_MHR"/>
    <property type="match status" value="1"/>
</dbReference>
<reference evidence="5 6" key="1">
    <citation type="submission" date="2016-05" db="EMBL/GenBank/DDBJ databases">
        <title>Comparative analysis of secretome profiles of manganese(II)-oxidizing ascomycete fungi.</title>
        <authorList>
            <consortium name="DOE Joint Genome Institute"/>
            <person name="Zeiner C.A."/>
            <person name="Purvine S.O."/>
            <person name="Zink E.M."/>
            <person name="Wu S."/>
            <person name="Pasa-Tolic L."/>
            <person name="Chaput D.L."/>
            <person name="Haridas S."/>
            <person name="Grigoriev I.V."/>
            <person name="Santelli C.M."/>
            <person name="Hansel C.M."/>
        </authorList>
    </citation>
    <scope>NUCLEOTIDE SEQUENCE [LARGE SCALE GENOMIC DNA]</scope>
    <source>
        <strain evidence="5 6">AP3s5-JAC2a</strain>
    </source>
</reference>
<dbReference type="PROSITE" id="PS00463">
    <property type="entry name" value="ZN2_CY6_FUNGAL_1"/>
    <property type="match status" value="1"/>
</dbReference>
<name>A0A177CV21_9PLEO</name>
<evidence type="ECO:0000259" key="4">
    <source>
        <dbReference type="PROSITE" id="PS50048"/>
    </source>
</evidence>
<dbReference type="InterPro" id="IPR001138">
    <property type="entry name" value="Zn2Cys6_DnaBD"/>
</dbReference>
<dbReference type="GO" id="GO:0000981">
    <property type="term" value="F:DNA-binding transcription factor activity, RNA polymerase II-specific"/>
    <property type="evidence" value="ECO:0007669"/>
    <property type="project" value="InterPro"/>
</dbReference>
<dbReference type="GO" id="GO:0005634">
    <property type="term" value="C:nucleus"/>
    <property type="evidence" value="ECO:0007669"/>
    <property type="project" value="TreeGrafter"/>
</dbReference>
<evidence type="ECO:0000256" key="3">
    <source>
        <dbReference type="SAM" id="MobiDB-lite"/>
    </source>
</evidence>
<sequence>MASAAGAPIQSRPYRSHRVPACIRCRSRKIRCHIDIPGEPCLSCRERRLKCQYADKSSDGSPEDMNGGTRTPKRQRLDRGPNDEDEEDRPRSAPVLHRPSNHPSASIILAPHVAEDVDILQRHMSQHRPPEGSGSDAGQYRTLNQDTTDPIVYLTVPRFRSGLAPELGAGKEQLEILQQLMGPFKREVVDLFFSCMHYAFPVMDEESCFLLKKGQLDKVSKNLVCVVLANGTANWFLSDTLKMHPKPDLHYIWNKAISALHEDFLSPSMATVNASVLDQTGRPSVSIMGNLTLCGRTISLAQTFGLHRDPTKWNITETEKQNRIRSFWGVLITDYWSSIAYGVLPHIGKRFYDVPLPTIDALMPLRATPAQRCATISFVHLCALTELLGDILPLVYEINPNRATLSDTVASLKAQLKKLEDQLPDWLPLPNKPGTSNLWFCFLSVRLLLSRVNLRAAVLADEPALKKARFDELRQASTAILDYICFLGQSQFQDFWLPYATHLLVHAVTVSLRCAVETSDVEQRTSSVSTLERFIAHIQHARDNYDWDIAGYTLERCGESVAKIASLTARGDGPPPEAILVMPERPQDPEEALTGPVMEDGGLLLSDLLDPNAFDFSWEALWNTPSGMTNFAL</sequence>
<feature type="domain" description="Zn(2)-C6 fungal-type" evidence="4">
    <location>
        <begin position="21"/>
        <end position="53"/>
    </location>
</feature>
<organism evidence="5 6">
    <name type="scientific">Paraphaeosphaeria sporulosa</name>
    <dbReference type="NCBI Taxonomy" id="1460663"/>
    <lineage>
        <taxon>Eukaryota</taxon>
        <taxon>Fungi</taxon>
        <taxon>Dikarya</taxon>
        <taxon>Ascomycota</taxon>
        <taxon>Pezizomycotina</taxon>
        <taxon>Dothideomycetes</taxon>
        <taxon>Pleosporomycetidae</taxon>
        <taxon>Pleosporales</taxon>
        <taxon>Massarineae</taxon>
        <taxon>Didymosphaeriaceae</taxon>
        <taxon>Paraphaeosphaeria</taxon>
    </lineage>
</organism>
<gene>
    <name evidence="5" type="ORF">CC84DRAFT_1158949</name>
</gene>
<dbReference type="Gene3D" id="4.10.240.10">
    <property type="entry name" value="Zn(2)-C6 fungal-type DNA-binding domain"/>
    <property type="match status" value="1"/>
</dbReference>
<dbReference type="PANTHER" id="PTHR31668">
    <property type="entry name" value="GLUCOSE TRANSPORT TRANSCRIPTION REGULATOR RGT1-RELATED-RELATED"/>
    <property type="match status" value="1"/>
</dbReference>
<dbReference type="Proteomes" id="UP000077069">
    <property type="component" value="Unassembled WGS sequence"/>
</dbReference>
<dbReference type="GO" id="GO:0008270">
    <property type="term" value="F:zinc ion binding"/>
    <property type="evidence" value="ECO:0007669"/>
    <property type="project" value="InterPro"/>
</dbReference>
<evidence type="ECO:0000313" key="5">
    <source>
        <dbReference type="EMBL" id="OAG11404.1"/>
    </source>
</evidence>
<dbReference type="GeneID" id="28760588"/>
<dbReference type="Pfam" id="PF04082">
    <property type="entry name" value="Fungal_trans"/>
    <property type="match status" value="1"/>
</dbReference>
<dbReference type="PROSITE" id="PS50048">
    <property type="entry name" value="ZN2_CY6_FUNGAL_2"/>
    <property type="match status" value="1"/>
</dbReference>
<dbReference type="InterPro" id="IPR036864">
    <property type="entry name" value="Zn2-C6_fun-type_DNA-bd_sf"/>
</dbReference>
<dbReference type="RefSeq" id="XP_018041769.1">
    <property type="nucleotide sequence ID" value="XM_018177102.1"/>
</dbReference>
<dbReference type="InParanoid" id="A0A177CV21"/>
<evidence type="ECO:0000256" key="1">
    <source>
        <dbReference type="ARBA" id="ARBA00022723"/>
    </source>
</evidence>
<dbReference type="InterPro" id="IPR050797">
    <property type="entry name" value="Carb_Metab_Trans_Reg"/>
</dbReference>
<dbReference type="AlphaFoldDB" id="A0A177CV21"/>
<evidence type="ECO:0000256" key="2">
    <source>
        <dbReference type="ARBA" id="ARBA00023242"/>
    </source>
</evidence>
<dbReference type="EMBL" id="KV441548">
    <property type="protein sequence ID" value="OAG11404.1"/>
    <property type="molecule type" value="Genomic_DNA"/>
</dbReference>
<keyword evidence="2" id="KW-0539">Nucleus</keyword>
<dbReference type="OrthoDB" id="3034343at2759"/>
<dbReference type="PANTHER" id="PTHR31668:SF10">
    <property type="entry name" value="ZN(II)2CYS6 TRANSCRIPTION FACTOR (EUROFUNG)"/>
    <property type="match status" value="1"/>
</dbReference>
<feature type="region of interest" description="Disordered" evidence="3">
    <location>
        <begin position="54"/>
        <end position="103"/>
    </location>
</feature>
<dbReference type="GO" id="GO:0006351">
    <property type="term" value="P:DNA-templated transcription"/>
    <property type="evidence" value="ECO:0007669"/>
    <property type="project" value="InterPro"/>
</dbReference>
<dbReference type="CDD" id="cd00067">
    <property type="entry name" value="GAL4"/>
    <property type="match status" value="1"/>
</dbReference>
<evidence type="ECO:0000313" key="6">
    <source>
        <dbReference type="Proteomes" id="UP000077069"/>
    </source>
</evidence>
<keyword evidence="1" id="KW-0479">Metal-binding</keyword>
<dbReference type="SMART" id="SM00066">
    <property type="entry name" value="GAL4"/>
    <property type="match status" value="1"/>
</dbReference>
<dbReference type="GO" id="GO:0003677">
    <property type="term" value="F:DNA binding"/>
    <property type="evidence" value="ECO:0007669"/>
    <property type="project" value="InterPro"/>
</dbReference>
<dbReference type="Pfam" id="PF00172">
    <property type="entry name" value="Zn_clus"/>
    <property type="match status" value="1"/>
</dbReference>
<proteinExistence type="predicted"/>
<keyword evidence="6" id="KW-1185">Reference proteome</keyword>
<dbReference type="STRING" id="1460663.A0A177CV21"/>
<protein>
    <submittedName>
        <fullName evidence="5">C6 transcription factor-like protein</fullName>
    </submittedName>
</protein>
<dbReference type="SUPFAM" id="SSF57701">
    <property type="entry name" value="Zn2/Cys6 DNA-binding domain"/>
    <property type="match status" value="1"/>
</dbReference>
<accession>A0A177CV21</accession>